<name>A0A4P9A335_9BACT</name>
<dbReference type="OrthoDB" id="9807829at2"/>
<evidence type="ECO:0000259" key="6">
    <source>
        <dbReference type="SMART" id="SM00363"/>
    </source>
</evidence>
<dbReference type="RefSeq" id="WP_138078929.1">
    <property type="nucleotide sequence ID" value="NZ_CP040004.1"/>
</dbReference>
<comment type="catalytic activity">
    <reaction evidence="5">
        <text>a uridine in RNA = a pseudouridine in RNA</text>
        <dbReference type="Rhea" id="RHEA:48348"/>
        <dbReference type="Rhea" id="RHEA-COMP:12068"/>
        <dbReference type="Rhea" id="RHEA-COMP:12069"/>
        <dbReference type="ChEBI" id="CHEBI:65314"/>
        <dbReference type="ChEBI" id="CHEBI:65315"/>
    </reaction>
</comment>
<keyword evidence="8" id="KW-1185">Reference proteome</keyword>
<sequence length="390" mass="43434">MKISPRTILKIARLYQLADDNTPVKALRHPKVQTDESHIVAEFILNKQHFAVLYGSIIDEESIDELWPGRSANAEMLPNPLDPSFTETPFQGKFVIMFRIVPTKQRLDIHLSTTFDPSISRSLWQKYIKAGYISVNQRVVTAPKFEVDETDEIAVKLPEQEQASAELPVLYEDDDVMVVNKPSGLLTHAKGGLSTEPTVAEIIRPKTSFASDTDRPGIVHRLDRDTSGVLVIAKTADTAAHLQRQFAQRTAKKTYLAVTDGVPKLAAAKIDLPIGRNPSTPSTFRVDPNGKPAQTTYRVLAATDDQALIELKPTTGRTHQLRVHMAHLNTPILGDRVYGKPNASRLMLHAHQLEITLPSGERRIFEAAIPSVFTELFPEYANNIEEPSDQ</sequence>
<comment type="function">
    <text evidence="5">Responsible for synthesis of pseudouridine from uracil.</text>
</comment>
<dbReference type="InterPro" id="IPR006225">
    <property type="entry name" value="PsdUridine_synth_RluC/D"/>
</dbReference>
<dbReference type="PROSITE" id="PS50889">
    <property type="entry name" value="S4"/>
    <property type="match status" value="1"/>
</dbReference>
<dbReference type="InterPro" id="IPR006145">
    <property type="entry name" value="PsdUridine_synth_RsuA/RluA"/>
</dbReference>
<dbReference type="InterPro" id="IPR036986">
    <property type="entry name" value="S4_RNA-bd_sf"/>
</dbReference>
<dbReference type="InterPro" id="IPR020103">
    <property type="entry name" value="PsdUridine_synth_cat_dom_sf"/>
</dbReference>
<gene>
    <name evidence="7" type="ORF">FBF37_01820</name>
</gene>
<dbReference type="InterPro" id="IPR006224">
    <property type="entry name" value="PsdUridine_synth_RluA-like_CS"/>
</dbReference>
<dbReference type="GO" id="GO:0000455">
    <property type="term" value="P:enzyme-directed rRNA pseudouridine synthesis"/>
    <property type="evidence" value="ECO:0007669"/>
    <property type="project" value="TreeGrafter"/>
</dbReference>
<feature type="active site" evidence="3">
    <location>
        <position position="223"/>
    </location>
</feature>
<dbReference type="PANTHER" id="PTHR21600">
    <property type="entry name" value="MITOCHONDRIAL RNA PSEUDOURIDINE SYNTHASE"/>
    <property type="match status" value="1"/>
</dbReference>
<evidence type="ECO:0000256" key="1">
    <source>
        <dbReference type="ARBA" id="ARBA00010876"/>
    </source>
</evidence>
<dbReference type="AlphaFoldDB" id="A0A4P9A335"/>
<evidence type="ECO:0000313" key="7">
    <source>
        <dbReference type="EMBL" id="QCT42201.1"/>
    </source>
</evidence>
<evidence type="ECO:0000256" key="4">
    <source>
        <dbReference type="PROSITE-ProRule" id="PRU00182"/>
    </source>
</evidence>
<reference evidence="7 8" key="1">
    <citation type="submission" date="2019-04" db="EMBL/GenBank/DDBJ databases">
        <title>Saccharibacteria TM7 genomes.</title>
        <authorList>
            <person name="Bor B."/>
            <person name="He X."/>
            <person name="Chen T."/>
            <person name="Dewhirst F.E."/>
        </authorList>
    </citation>
    <scope>NUCLEOTIDE SEQUENCE [LARGE SCALE GENOMIC DNA]</scope>
    <source>
        <strain evidence="7 8">BB001</strain>
    </source>
</reference>
<dbReference type="Gene3D" id="3.30.2350.10">
    <property type="entry name" value="Pseudouridine synthase"/>
    <property type="match status" value="1"/>
</dbReference>
<dbReference type="InterPro" id="IPR050188">
    <property type="entry name" value="RluA_PseudoU_synthase"/>
</dbReference>
<dbReference type="GO" id="GO:0120159">
    <property type="term" value="F:rRNA pseudouridine synthase activity"/>
    <property type="evidence" value="ECO:0007669"/>
    <property type="project" value="UniProtKB-ARBA"/>
</dbReference>
<dbReference type="SUPFAM" id="SSF55174">
    <property type="entry name" value="Alpha-L RNA-binding motif"/>
    <property type="match status" value="1"/>
</dbReference>
<dbReference type="NCBIfam" id="TIGR00005">
    <property type="entry name" value="rluA_subfam"/>
    <property type="match status" value="1"/>
</dbReference>
<dbReference type="Pfam" id="PF01479">
    <property type="entry name" value="S4"/>
    <property type="match status" value="1"/>
</dbReference>
<dbReference type="PANTHER" id="PTHR21600:SF87">
    <property type="entry name" value="RNA PSEUDOURIDYLATE SYNTHASE DOMAIN-CONTAINING PROTEIN 1"/>
    <property type="match status" value="1"/>
</dbReference>
<dbReference type="CDD" id="cd00165">
    <property type="entry name" value="S4"/>
    <property type="match status" value="1"/>
</dbReference>
<dbReference type="GO" id="GO:0003723">
    <property type="term" value="F:RNA binding"/>
    <property type="evidence" value="ECO:0007669"/>
    <property type="project" value="UniProtKB-KW"/>
</dbReference>
<protein>
    <recommendedName>
        <fullName evidence="5">Pseudouridine synthase</fullName>
        <ecNumber evidence="5">5.4.99.-</ecNumber>
    </recommendedName>
</protein>
<evidence type="ECO:0000256" key="2">
    <source>
        <dbReference type="ARBA" id="ARBA00023235"/>
    </source>
</evidence>
<evidence type="ECO:0000256" key="3">
    <source>
        <dbReference type="PIRSR" id="PIRSR606225-1"/>
    </source>
</evidence>
<dbReference type="Gene3D" id="3.10.290.10">
    <property type="entry name" value="RNA-binding S4 domain"/>
    <property type="match status" value="1"/>
</dbReference>
<evidence type="ECO:0000256" key="5">
    <source>
        <dbReference type="RuleBase" id="RU362028"/>
    </source>
</evidence>
<comment type="similarity">
    <text evidence="1 5">Belongs to the pseudouridine synthase RluA family.</text>
</comment>
<dbReference type="Pfam" id="PF00849">
    <property type="entry name" value="PseudoU_synth_2"/>
    <property type="match status" value="1"/>
</dbReference>
<dbReference type="InterPro" id="IPR002942">
    <property type="entry name" value="S4_RNA-bd"/>
</dbReference>
<organism evidence="7 8">
    <name type="scientific">Candidatus Nanosynbacter featherlites</name>
    <dbReference type="NCBI Taxonomy" id="2572088"/>
    <lineage>
        <taxon>Bacteria</taxon>
        <taxon>Candidatus Saccharimonadota</taxon>
        <taxon>Candidatus Saccharimonadia</taxon>
        <taxon>Candidatus Nanosynbacterales</taxon>
        <taxon>Candidatus Nanosynbacteraceae</taxon>
        <taxon>Candidatus Nanosynbacter</taxon>
    </lineage>
</organism>
<proteinExistence type="inferred from homology"/>
<keyword evidence="2 5" id="KW-0413">Isomerase</keyword>
<feature type="domain" description="RNA-binding S4" evidence="6">
    <location>
        <begin position="105"/>
        <end position="168"/>
    </location>
</feature>
<dbReference type="Proteomes" id="UP000310639">
    <property type="component" value="Chromosome"/>
</dbReference>
<dbReference type="CDD" id="cd02869">
    <property type="entry name" value="PseudoU_synth_RluA_like"/>
    <property type="match status" value="1"/>
</dbReference>
<accession>A0A4P9A335</accession>
<dbReference type="EC" id="5.4.99.-" evidence="5"/>
<dbReference type="KEGG" id="nft:FBF37_01820"/>
<evidence type="ECO:0000313" key="8">
    <source>
        <dbReference type="Proteomes" id="UP000310639"/>
    </source>
</evidence>
<dbReference type="PROSITE" id="PS01129">
    <property type="entry name" value="PSI_RLU"/>
    <property type="match status" value="1"/>
</dbReference>
<dbReference type="SMART" id="SM00363">
    <property type="entry name" value="S4"/>
    <property type="match status" value="1"/>
</dbReference>
<keyword evidence="4" id="KW-0694">RNA-binding</keyword>
<dbReference type="EMBL" id="CP040004">
    <property type="protein sequence ID" value="QCT42201.1"/>
    <property type="molecule type" value="Genomic_DNA"/>
</dbReference>
<dbReference type="SUPFAM" id="SSF55120">
    <property type="entry name" value="Pseudouridine synthase"/>
    <property type="match status" value="1"/>
</dbReference>